<organism evidence="2 3">
    <name type="scientific">Symmachiella dynata</name>
    <dbReference type="NCBI Taxonomy" id="2527995"/>
    <lineage>
        <taxon>Bacteria</taxon>
        <taxon>Pseudomonadati</taxon>
        <taxon>Planctomycetota</taxon>
        <taxon>Planctomycetia</taxon>
        <taxon>Planctomycetales</taxon>
        <taxon>Planctomycetaceae</taxon>
        <taxon>Symmachiella</taxon>
    </lineage>
</organism>
<name>A0A517ZJ93_9PLAN</name>
<evidence type="ECO:0000313" key="2">
    <source>
        <dbReference type="EMBL" id="QDU42551.1"/>
    </source>
</evidence>
<sequence length="81" mass="9115">MVAVVYRMRRLADAQKKGPRPSQIWKAAAKVQVIGRWRRSSRCENDEGPAPLGEHRLVTPANAKNLVPPPECETNDLNRIV</sequence>
<protein>
    <submittedName>
        <fullName evidence="2">Uncharacterized protein</fullName>
    </submittedName>
</protein>
<feature type="region of interest" description="Disordered" evidence="1">
    <location>
        <begin position="61"/>
        <end position="81"/>
    </location>
</feature>
<reference evidence="2 3" key="1">
    <citation type="submission" date="2019-02" db="EMBL/GenBank/DDBJ databases">
        <title>Deep-cultivation of Planctomycetes and their phenomic and genomic characterization uncovers novel biology.</title>
        <authorList>
            <person name="Wiegand S."/>
            <person name="Jogler M."/>
            <person name="Boedeker C."/>
            <person name="Pinto D."/>
            <person name="Vollmers J."/>
            <person name="Rivas-Marin E."/>
            <person name="Kohn T."/>
            <person name="Peeters S.H."/>
            <person name="Heuer A."/>
            <person name="Rast P."/>
            <person name="Oberbeckmann S."/>
            <person name="Bunk B."/>
            <person name="Jeske O."/>
            <person name="Meyerdierks A."/>
            <person name="Storesund J.E."/>
            <person name="Kallscheuer N."/>
            <person name="Luecker S."/>
            <person name="Lage O.M."/>
            <person name="Pohl T."/>
            <person name="Merkel B.J."/>
            <person name="Hornburger P."/>
            <person name="Mueller R.-W."/>
            <person name="Bruemmer F."/>
            <person name="Labrenz M."/>
            <person name="Spormann A.M."/>
            <person name="Op den Camp H."/>
            <person name="Overmann J."/>
            <person name="Amann R."/>
            <person name="Jetten M.S.M."/>
            <person name="Mascher T."/>
            <person name="Medema M.H."/>
            <person name="Devos D.P."/>
            <person name="Kaster A.-K."/>
            <person name="Ovreas L."/>
            <person name="Rohde M."/>
            <person name="Galperin M.Y."/>
            <person name="Jogler C."/>
        </authorList>
    </citation>
    <scope>NUCLEOTIDE SEQUENCE [LARGE SCALE GENOMIC DNA]</scope>
    <source>
        <strain evidence="2 3">Mal52</strain>
    </source>
</reference>
<keyword evidence="3" id="KW-1185">Reference proteome</keyword>
<dbReference type="Proteomes" id="UP000319383">
    <property type="component" value="Chromosome"/>
</dbReference>
<proteinExistence type="predicted"/>
<gene>
    <name evidence="2" type="ORF">Mal52_10140</name>
</gene>
<evidence type="ECO:0000256" key="1">
    <source>
        <dbReference type="SAM" id="MobiDB-lite"/>
    </source>
</evidence>
<evidence type="ECO:0000313" key="3">
    <source>
        <dbReference type="Proteomes" id="UP000319383"/>
    </source>
</evidence>
<accession>A0A517ZJ93</accession>
<dbReference type="EMBL" id="CP036276">
    <property type="protein sequence ID" value="QDU42551.1"/>
    <property type="molecule type" value="Genomic_DNA"/>
</dbReference>
<dbReference type="AlphaFoldDB" id="A0A517ZJ93"/>
<dbReference type="KEGG" id="sdyn:Mal52_10140"/>